<dbReference type="SMART" id="SM00198">
    <property type="entry name" value="SCP"/>
    <property type="match status" value="1"/>
</dbReference>
<name>A0A368G6S6_ANCCA</name>
<dbReference type="EMBL" id="JOJR01000301">
    <property type="protein sequence ID" value="RCN40123.1"/>
    <property type="molecule type" value="Genomic_DNA"/>
</dbReference>
<keyword evidence="3" id="KW-1185">Reference proteome</keyword>
<reference evidence="2 3" key="1">
    <citation type="submission" date="2014-10" db="EMBL/GenBank/DDBJ databases">
        <title>Draft genome of the hookworm Ancylostoma caninum.</title>
        <authorList>
            <person name="Mitreva M."/>
        </authorList>
    </citation>
    <scope>NUCLEOTIDE SEQUENCE [LARGE SCALE GENOMIC DNA]</scope>
    <source>
        <strain evidence="2 3">Baltimore</strain>
    </source>
</reference>
<dbReference type="InterPro" id="IPR001283">
    <property type="entry name" value="CRISP-related"/>
</dbReference>
<dbReference type="Gene3D" id="3.40.33.10">
    <property type="entry name" value="CAP"/>
    <property type="match status" value="2"/>
</dbReference>
<dbReference type="CDD" id="cd05380">
    <property type="entry name" value="CAP_euk"/>
    <property type="match status" value="1"/>
</dbReference>
<dbReference type="PRINTS" id="PR00837">
    <property type="entry name" value="V5TPXLIKE"/>
</dbReference>
<evidence type="ECO:0000259" key="1">
    <source>
        <dbReference type="SMART" id="SM00198"/>
    </source>
</evidence>
<dbReference type="SUPFAM" id="SSF55797">
    <property type="entry name" value="PR-1-like"/>
    <property type="match status" value="2"/>
</dbReference>
<accession>A0A368G6S6</accession>
<dbReference type="Proteomes" id="UP000252519">
    <property type="component" value="Unassembled WGS sequence"/>
</dbReference>
<organism evidence="2 3">
    <name type="scientific">Ancylostoma caninum</name>
    <name type="common">Dog hookworm</name>
    <dbReference type="NCBI Taxonomy" id="29170"/>
    <lineage>
        <taxon>Eukaryota</taxon>
        <taxon>Metazoa</taxon>
        <taxon>Ecdysozoa</taxon>
        <taxon>Nematoda</taxon>
        <taxon>Chromadorea</taxon>
        <taxon>Rhabditida</taxon>
        <taxon>Rhabditina</taxon>
        <taxon>Rhabditomorpha</taxon>
        <taxon>Strongyloidea</taxon>
        <taxon>Ancylostomatidae</taxon>
        <taxon>Ancylostomatinae</taxon>
        <taxon>Ancylostoma</taxon>
    </lineage>
</organism>
<dbReference type="Pfam" id="PF00188">
    <property type="entry name" value="CAP"/>
    <property type="match status" value="1"/>
</dbReference>
<sequence length="364" mass="41275">MANEEKCKEKCCNRKKFLEPNCGNPRLTNQVREVFLGMHNTFRGSLARGQTETSFSWGIAPPAALMYRMKYSCDAESHAQQYISSCNVRGLPAHTHPGYKVNTHVLRNVQVNQIGAAQNAMVTWWGQLARFGMRSNMMFFNSENRRGNRNVLSWSKEKCCNKRMFLEPNCGNPRLTNQVREVFLGMHNTFRGSLARGQTEISFSWGIAPPAALMYRMKYSCDAESHAQQYISSCNVRGLPAHTHPGYKVNTHVLRNVQVNHIGAAQNAMVTWWGQLARFGMRSNMMFFNSESRRGNSNVLSWSKMAWWNNRNIGCSLRNCGSFYYIACMYSPGGNYINQQVYQVGAVCSGCPAGQCDGQALCRW</sequence>
<protein>
    <submittedName>
        <fullName evidence="2">SCP-like protein</fullName>
    </submittedName>
</protein>
<proteinExistence type="predicted"/>
<dbReference type="OrthoDB" id="337038at2759"/>
<gene>
    <name evidence="2" type="ORF">ANCCAN_13942</name>
</gene>
<evidence type="ECO:0000313" key="3">
    <source>
        <dbReference type="Proteomes" id="UP000252519"/>
    </source>
</evidence>
<comment type="caution">
    <text evidence="2">The sequence shown here is derived from an EMBL/GenBank/DDBJ whole genome shotgun (WGS) entry which is preliminary data.</text>
</comment>
<dbReference type="InterPro" id="IPR014044">
    <property type="entry name" value="CAP_dom"/>
</dbReference>
<feature type="domain" description="SCP" evidence="1">
    <location>
        <begin position="178"/>
        <end position="338"/>
    </location>
</feature>
<dbReference type="PANTHER" id="PTHR10334">
    <property type="entry name" value="CYSTEINE-RICH SECRETORY PROTEIN-RELATED"/>
    <property type="match status" value="1"/>
</dbReference>
<dbReference type="STRING" id="29170.A0A368G6S6"/>
<dbReference type="AlphaFoldDB" id="A0A368G6S6"/>
<dbReference type="InterPro" id="IPR035940">
    <property type="entry name" value="CAP_sf"/>
</dbReference>
<evidence type="ECO:0000313" key="2">
    <source>
        <dbReference type="EMBL" id="RCN40123.1"/>
    </source>
</evidence>